<evidence type="ECO:0000256" key="2">
    <source>
        <dbReference type="ARBA" id="ARBA00022723"/>
    </source>
</evidence>
<dbReference type="GO" id="GO:0016787">
    <property type="term" value="F:hydrolase activity"/>
    <property type="evidence" value="ECO:0007669"/>
    <property type="project" value="UniProtKB-KW"/>
</dbReference>
<dbReference type="SMART" id="SM00490">
    <property type="entry name" value="HELICc"/>
    <property type="match status" value="1"/>
</dbReference>
<evidence type="ECO:0000256" key="1">
    <source>
        <dbReference type="ARBA" id="ARBA00005446"/>
    </source>
</evidence>
<dbReference type="InterPro" id="IPR032284">
    <property type="entry name" value="RecQ_Zn-bd"/>
</dbReference>
<dbReference type="Pfam" id="PF12073">
    <property type="entry name" value="DUF3553"/>
    <property type="match status" value="1"/>
</dbReference>
<evidence type="ECO:0000256" key="7">
    <source>
        <dbReference type="ARBA" id="ARBA00023125"/>
    </source>
</evidence>
<dbReference type="Pfam" id="PF00271">
    <property type="entry name" value="Helicase_C"/>
    <property type="match status" value="1"/>
</dbReference>
<comment type="catalytic activity">
    <reaction evidence="9">
        <text>Couples ATP hydrolysis with the unwinding of duplex DNA by translocating in the 3'-5' direction.</text>
        <dbReference type="EC" id="5.6.2.4"/>
    </reaction>
</comment>
<dbReference type="Gene3D" id="3.40.50.300">
    <property type="entry name" value="P-loop containing nucleotide triphosphate hydrolases"/>
    <property type="match status" value="2"/>
</dbReference>
<evidence type="ECO:0000256" key="3">
    <source>
        <dbReference type="ARBA" id="ARBA00022741"/>
    </source>
</evidence>
<dbReference type="PROSITE" id="PS00690">
    <property type="entry name" value="DEAH_ATP_HELICASE"/>
    <property type="match status" value="1"/>
</dbReference>
<keyword evidence="7" id="KW-0238">DNA-binding</keyword>
<keyword evidence="2" id="KW-0479">Metal-binding</keyword>
<keyword evidence="5" id="KW-0347">Helicase</keyword>
<dbReference type="InterPro" id="IPR036388">
    <property type="entry name" value="WH-like_DNA-bd_sf"/>
</dbReference>
<dbReference type="GO" id="GO:0030894">
    <property type="term" value="C:replisome"/>
    <property type="evidence" value="ECO:0007669"/>
    <property type="project" value="TreeGrafter"/>
</dbReference>
<evidence type="ECO:0000256" key="10">
    <source>
        <dbReference type="ARBA" id="ARBA00034808"/>
    </source>
</evidence>
<dbReference type="GO" id="GO:0005737">
    <property type="term" value="C:cytoplasm"/>
    <property type="evidence" value="ECO:0007669"/>
    <property type="project" value="TreeGrafter"/>
</dbReference>
<dbReference type="PROSITE" id="PS51194">
    <property type="entry name" value="HELICASE_CTER"/>
    <property type="match status" value="1"/>
</dbReference>
<evidence type="ECO:0000256" key="8">
    <source>
        <dbReference type="ARBA" id="ARBA00023235"/>
    </source>
</evidence>
<dbReference type="CDD" id="cd17920">
    <property type="entry name" value="DEXHc_RecQ"/>
    <property type="match status" value="1"/>
</dbReference>
<dbReference type="GO" id="GO:0005524">
    <property type="term" value="F:ATP binding"/>
    <property type="evidence" value="ECO:0007669"/>
    <property type="project" value="UniProtKB-KW"/>
</dbReference>
<dbReference type="EMBL" id="CAFBMK010000044">
    <property type="protein sequence ID" value="CAB4908436.1"/>
    <property type="molecule type" value="Genomic_DNA"/>
</dbReference>
<dbReference type="InterPro" id="IPR021938">
    <property type="entry name" value="DUF3553"/>
</dbReference>
<evidence type="ECO:0000259" key="12">
    <source>
        <dbReference type="PROSITE" id="PS51194"/>
    </source>
</evidence>
<evidence type="ECO:0000256" key="9">
    <source>
        <dbReference type="ARBA" id="ARBA00034617"/>
    </source>
</evidence>
<dbReference type="InterPro" id="IPR002464">
    <property type="entry name" value="DNA/RNA_helicase_DEAH_CS"/>
</dbReference>
<dbReference type="PROSITE" id="PS51192">
    <property type="entry name" value="HELICASE_ATP_BIND_1"/>
    <property type="match status" value="1"/>
</dbReference>
<dbReference type="SUPFAM" id="SSF46785">
    <property type="entry name" value="Winged helix' DNA-binding domain"/>
    <property type="match status" value="1"/>
</dbReference>
<dbReference type="GO" id="GO:0006310">
    <property type="term" value="P:DNA recombination"/>
    <property type="evidence" value="ECO:0007669"/>
    <property type="project" value="InterPro"/>
</dbReference>
<dbReference type="GO" id="GO:0006281">
    <property type="term" value="P:DNA repair"/>
    <property type="evidence" value="ECO:0007669"/>
    <property type="project" value="TreeGrafter"/>
</dbReference>
<dbReference type="NCBIfam" id="TIGR00614">
    <property type="entry name" value="recQ_fam"/>
    <property type="match status" value="1"/>
</dbReference>
<reference evidence="13" key="1">
    <citation type="submission" date="2020-05" db="EMBL/GenBank/DDBJ databases">
        <authorList>
            <person name="Chiriac C."/>
            <person name="Salcher M."/>
            <person name="Ghai R."/>
            <person name="Kavagutti S V."/>
        </authorList>
    </citation>
    <scope>NUCLEOTIDE SEQUENCE</scope>
</reference>
<dbReference type="SMART" id="SM00487">
    <property type="entry name" value="DEXDc"/>
    <property type="match status" value="1"/>
</dbReference>
<dbReference type="InterPro" id="IPR001650">
    <property type="entry name" value="Helicase_C-like"/>
</dbReference>
<dbReference type="SUPFAM" id="SSF52540">
    <property type="entry name" value="P-loop containing nucleoside triphosphate hydrolases"/>
    <property type="match status" value="1"/>
</dbReference>
<evidence type="ECO:0000313" key="13">
    <source>
        <dbReference type="EMBL" id="CAB4908436.1"/>
    </source>
</evidence>
<dbReference type="Pfam" id="PF00270">
    <property type="entry name" value="DEAD"/>
    <property type="match status" value="1"/>
</dbReference>
<evidence type="ECO:0000256" key="6">
    <source>
        <dbReference type="ARBA" id="ARBA00022840"/>
    </source>
</evidence>
<keyword evidence="8" id="KW-0413">Isomerase</keyword>
<evidence type="ECO:0000256" key="5">
    <source>
        <dbReference type="ARBA" id="ARBA00022806"/>
    </source>
</evidence>
<feature type="domain" description="Helicase C-terminal" evidence="12">
    <location>
        <begin position="229"/>
        <end position="375"/>
    </location>
</feature>
<dbReference type="EC" id="5.6.2.4" evidence="10"/>
<evidence type="ECO:0000256" key="4">
    <source>
        <dbReference type="ARBA" id="ARBA00022801"/>
    </source>
</evidence>
<feature type="domain" description="Helicase ATP-binding" evidence="11">
    <location>
        <begin position="26"/>
        <end position="202"/>
    </location>
</feature>
<dbReference type="PANTHER" id="PTHR13710:SF105">
    <property type="entry name" value="ATP-DEPENDENT DNA HELICASE Q1"/>
    <property type="match status" value="1"/>
</dbReference>
<dbReference type="Gene3D" id="1.10.10.10">
    <property type="entry name" value="Winged helix-like DNA-binding domain superfamily/Winged helix DNA-binding domain"/>
    <property type="match status" value="1"/>
</dbReference>
<comment type="similarity">
    <text evidence="1">Belongs to the helicase family. RecQ subfamily.</text>
</comment>
<dbReference type="InterPro" id="IPR014001">
    <property type="entry name" value="Helicase_ATP-bd"/>
</dbReference>
<evidence type="ECO:0000259" key="11">
    <source>
        <dbReference type="PROSITE" id="PS51192"/>
    </source>
</evidence>
<name>A0A6J7GN35_9ZZZZ</name>
<keyword evidence="6" id="KW-0067">ATP-binding</keyword>
<dbReference type="AlphaFoldDB" id="A0A6J7GN35"/>
<dbReference type="Pfam" id="PF16124">
    <property type="entry name" value="RecQ_Zn_bind"/>
    <property type="match status" value="1"/>
</dbReference>
<dbReference type="InterPro" id="IPR036390">
    <property type="entry name" value="WH_DNA-bd_sf"/>
</dbReference>
<organism evidence="13">
    <name type="scientific">freshwater metagenome</name>
    <dbReference type="NCBI Taxonomy" id="449393"/>
    <lineage>
        <taxon>unclassified sequences</taxon>
        <taxon>metagenomes</taxon>
        <taxon>ecological metagenomes</taxon>
    </lineage>
</organism>
<proteinExistence type="inferred from homology"/>
<keyword evidence="4" id="KW-0378">Hydrolase</keyword>
<dbReference type="PANTHER" id="PTHR13710">
    <property type="entry name" value="DNA HELICASE RECQ FAMILY MEMBER"/>
    <property type="match status" value="1"/>
</dbReference>
<dbReference type="InterPro" id="IPR027417">
    <property type="entry name" value="P-loop_NTPase"/>
</dbReference>
<keyword evidence="3" id="KW-0547">Nucleotide-binding</keyword>
<gene>
    <name evidence="13" type="ORF">UFOPK3564_01062</name>
</gene>
<dbReference type="InterPro" id="IPR011545">
    <property type="entry name" value="DEAD/DEAH_box_helicase_dom"/>
</dbReference>
<dbReference type="GO" id="GO:0009378">
    <property type="term" value="F:four-way junction helicase activity"/>
    <property type="evidence" value="ECO:0007669"/>
    <property type="project" value="TreeGrafter"/>
</dbReference>
<protein>
    <recommendedName>
        <fullName evidence="10">DNA 3'-5' helicase</fullName>
        <ecNumber evidence="10">5.6.2.4</ecNumber>
    </recommendedName>
</protein>
<sequence>MPDALDDLARDALGIDALRPEQRTAIDAVLAGRDALAVMATGSGKSAIYQLAGLQLDGPTVVVSPLIALQQDQVAGLHAATGDEDLAVALNSQMGRRARRDALDGLGAGRARFVLLSPEQLANPDVLADLEEVRPALLVVDEAHCISEWGHDFRPDYLRLGAARHALSGDGARPLPALALTATAAPPVRDEIISRLRMDDPEIVVGEFDRPELWLEVRRFEEEPAKDAALLEAVEELEGDGLVYVATRRAAEETAATLRDRGVDARHYHGGMPAQEREEVLDAFVAGDIRVVVATIAFGMGVDKPDVRFVLHHAPSSSLDAYLQEVGRAGRDGEPATVVLFYRPQDLGLRRFQAGAGQVDADQIERVAAVVTAYGDALDPARLADELDLTASKVTTAVSRLEDAGAVELTPDGRVAPLRGPEDLEDAVQEAEQAGEHRHAYEESRIAMVRTYAETRDCRREVLLSYFGEAFSGPCGACDNCAAGRSGDEAAEEDDRPFPVGTAVRHADWGPGVVQRYGGERMTVLFEDAGYRTLGVDLVVDRELLVADD</sequence>
<dbReference type="GO" id="GO:0043138">
    <property type="term" value="F:3'-5' DNA helicase activity"/>
    <property type="evidence" value="ECO:0007669"/>
    <property type="project" value="UniProtKB-EC"/>
</dbReference>
<accession>A0A6J7GN35</accession>
<dbReference type="GO" id="GO:0046872">
    <property type="term" value="F:metal ion binding"/>
    <property type="evidence" value="ECO:0007669"/>
    <property type="project" value="UniProtKB-KW"/>
</dbReference>
<dbReference type="GO" id="GO:0003677">
    <property type="term" value="F:DNA binding"/>
    <property type="evidence" value="ECO:0007669"/>
    <property type="project" value="UniProtKB-KW"/>
</dbReference>
<dbReference type="GO" id="GO:0043590">
    <property type="term" value="C:bacterial nucleoid"/>
    <property type="evidence" value="ECO:0007669"/>
    <property type="project" value="TreeGrafter"/>
</dbReference>
<dbReference type="InterPro" id="IPR004589">
    <property type="entry name" value="DNA_helicase_ATP-dep_RecQ"/>
</dbReference>